<keyword evidence="4" id="KW-0472">Membrane</keyword>
<dbReference type="Proteomes" id="UP001182556">
    <property type="component" value="Unassembled WGS sequence"/>
</dbReference>
<evidence type="ECO:0000256" key="4">
    <source>
        <dbReference type="SAM" id="Phobius"/>
    </source>
</evidence>
<feature type="transmembrane region" description="Helical" evidence="4">
    <location>
        <begin position="410"/>
        <end position="433"/>
    </location>
</feature>
<gene>
    <name evidence="6" type="ORF">DB88DRAFT_469842</name>
</gene>
<dbReference type="InterPro" id="IPR020846">
    <property type="entry name" value="MFS_dom"/>
</dbReference>
<feature type="domain" description="Major facilitator superfamily (MFS) profile" evidence="5">
    <location>
        <begin position="86"/>
        <end position="471"/>
    </location>
</feature>
<protein>
    <submittedName>
        <fullName evidence="6">Transporter</fullName>
    </submittedName>
</protein>
<dbReference type="EMBL" id="JAODAN010000001">
    <property type="protein sequence ID" value="KAK1927124.1"/>
    <property type="molecule type" value="Genomic_DNA"/>
</dbReference>
<dbReference type="PANTHER" id="PTHR11360">
    <property type="entry name" value="MONOCARBOXYLATE TRANSPORTER"/>
    <property type="match status" value="1"/>
</dbReference>
<evidence type="ECO:0000256" key="1">
    <source>
        <dbReference type="ARBA" id="ARBA00004141"/>
    </source>
</evidence>
<feature type="transmembrane region" description="Helical" evidence="4">
    <location>
        <begin position="152"/>
        <end position="171"/>
    </location>
</feature>
<reference evidence="6" key="1">
    <citation type="submission" date="2023-02" db="EMBL/GenBank/DDBJ databases">
        <title>Identification and recombinant expression of a fungal hydrolase from Papiliotrema laurentii that hydrolyzes apple cutin and clears colloidal polyester polyurethane.</title>
        <authorList>
            <consortium name="DOE Joint Genome Institute"/>
            <person name="Roman V.A."/>
            <person name="Bojanowski C."/>
            <person name="Crable B.R."/>
            <person name="Wagner D.N."/>
            <person name="Hung C.S."/>
            <person name="Nadeau L.J."/>
            <person name="Schratz L."/>
            <person name="Haridas S."/>
            <person name="Pangilinan J."/>
            <person name="Lipzen A."/>
            <person name="Na H."/>
            <person name="Yan M."/>
            <person name="Ng V."/>
            <person name="Grigoriev I.V."/>
            <person name="Spatafora J.W."/>
            <person name="Barlow D."/>
            <person name="Biffinger J."/>
            <person name="Kelley-Loughnane N."/>
            <person name="Varaljay V.A."/>
            <person name="Crookes-Goodson W.J."/>
        </authorList>
    </citation>
    <scope>NUCLEOTIDE SEQUENCE</scope>
    <source>
        <strain evidence="6">5307AH</strain>
    </source>
</reference>
<keyword evidence="7" id="KW-1185">Reference proteome</keyword>
<dbReference type="PANTHER" id="PTHR11360:SF177">
    <property type="entry name" value="RIBOFLAVIN TRANSPORTER MCH5"/>
    <property type="match status" value="1"/>
</dbReference>
<dbReference type="Gene3D" id="1.20.1250.20">
    <property type="entry name" value="MFS general substrate transporter like domains"/>
    <property type="match status" value="1"/>
</dbReference>
<feature type="transmembrane region" description="Helical" evidence="4">
    <location>
        <begin position="318"/>
        <end position="337"/>
    </location>
</feature>
<feature type="transmembrane region" description="Helical" evidence="4">
    <location>
        <begin position="81"/>
        <end position="103"/>
    </location>
</feature>
<feature type="transmembrane region" description="Helical" evidence="4">
    <location>
        <begin position="439"/>
        <end position="463"/>
    </location>
</feature>
<comment type="subcellular location">
    <subcellularLocation>
        <location evidence="1">Membrane</location>
        <topology evidence="1">Multi-pass membrane protein</topology>
    </subcellularLocation>
</comment>
<keyword evidence="4" id="KW-0812">Transmembrane</keyword>
<feature type="transmembrane region" description="Helical" evidence="4">
    <location>
        <begin position="344"/>
        <end position="367"/>
    </location>
</feature>
<dbReference type="PROSITE" id="PS50850">
    <property type="entry name" value="MFS"/>
    <property type="match status" value="1"/>
</dbReference>
<evidence type="ECO:0000259" key="5">
    <source>
        <dbReference type="PROSITE" id="PS50850"/>
    </source>
</evidence>
<evidence type="ECO:0000313" key="6">
    <source>
        <dbReference type="EMBL" id="KAK1927124.1"/>
    </source>
</evidence>
<dbReference type="AlphaFoldDB" id="A0AAD9FVS1"/>
<feature type="transmembrane region" description="Helical" evidence="4">
    <location>
        <begin position="177"/>
        <end position="198"/>
    </location>
</feature>
<evidence type="ECO:0000256" key="2">
    <source>
        <dbReference type="ARBA" id="ARBA00006727"/>
    </source>
</evidence>
<feature type="compositionally biased region" description="Basic and acidic residues" evidence="3">
    <location>
        <begin position="1"/>
        <end position="10"/>
    </location>
</feature>
<comment type="caution">
    <text evidence="6">The sequence shown here is derived from an EMBL/GenBank/DDBJ whole genome shotgun (WGS) entry which is preliminary data.</text>
</comment>
<feature type="transmembrane region" description="Helical" evidence="4">
    <location>
        <begin position="210"/>
        <end position="229"/>
    </location>
</feature>
<dbReference type="InterPro" id="IPR011701">
    <property type="entry name" value="MFS"/>
</dbReference>
<dbReference type="GO" id="GO:0016020">
    <property type="term" value="C:membrane"/>
    <property type="evidence" value="ECO:0007669"/>
    <property type="project" value="UniProtKB-SubCell"/>
</dbReference>
<sequence>MSVLEEKPETPLKATDPFDGSIPPLATTPISRATSTLRSHHLPHLPHLPPVPDGPACLADEVPTLTTSTEKIGPPPDGGSTAWLCVLGAFFAVFCIFGFNTSTGQLQVYYLKNQLADYTPAEVGWVSSIAVFLVSAGSLFSGRYFDAHGTRLLTITGSVLSIVSLVGIAFSKKYWQFLLAHAATGIAGSLLYAPATAVGGHWFDKKRGTAVGIVVAGSGLGGVIYPIMIKRLVESLGFRNGMLVVAGMNASLMAICCFTMKARLPPRRPPPWRSLLGPWSQPSYSCLVIGAALVMMNWVSPYINATVYAASNDVSPRITGYAIAILQTGSFVGRIFAGILGDRFGVWIVFTAMGGLAAISLLGLWTPSNLPDAVVLIGLLGYGFGSGAWMTLVAASCASISPIREYGMRIGMLFSLSGLPALAGPVICGALITVDDGKFGYAAIFAGMTILMGVMIAISPIIMRYIADKVVKKQGVKELADEAGRTMAVGA</sequence>
<accession>A0AAD9FVS1</accession>
<keyword evidence="4" id="KW-1133">Transmembrane helix</keyword>
<name>A0AAD9FVS1_PAPLA</name>
<feature type="transmembrane region" description="Helical" evidence="4">
    <location>
        <begin position="373"/>
        <end position="398"/>
    </location>
</feature>
<evidence type="ECO:0000256" key="3">
    <source>
        <dbReference type="SAM" id="MobiDB-lite"/>
    </source>
</evidence>
<dbReference type="InterPro" id="IPR050327">
    <property type="entry name" value="Proton-linked_MCT"/>
</dbReference>
<dbReference type="GO" id="GO:0022857">
    <property type="term" value="F:transmembrane transporter activity"/>
    <property type="evidence" value="ECO:0007669"/>
    <property type="project" value="InterPro"/>
</dbReference>
<feature type="transmembrane region" description="Helical" evidence="4">
    <location>
        <begin position="241"/>
        <end position="260"/>
    </location>
</feature>
<comment type="similarity">
    <text evidence="2">Belongs to the major facilitator superfamily. Monocarboxylate porter (TC 2.A.1.13) family.</text>
</comment>
<dbReference type="SUPFAM" id="SSF103473">
    <property type="entry name" value="MFS general substrate transporter"/>
    <property type="match status" value="1"/>
</dbReference>
<proteinExistence type="inferred from homology"/>
<evidence type="ECO:0000313" key="7">
    <source>
        <dbReference type="Proteomes" id="UP001182556"/>
    </source>
</evidence>
<feature type="transmembrane region" description="Helical" evidence="4">
    <location>
        <begin position="123"/>
        <end position="140"/>
    </location>
</feature>
<dbReference type="Pfam" id="PF07690">
    <property type="entry name" value="MFS_1"/>
    <property type="match status" value="2"/>
</dbReference>
<organism evidence="6 7">
    <name type="scientific">Papiliotrema laurentii</name>
    <name type="common">Cryptococcus laurentii</name>
    <dbReference type="NCBI Taxonomy" id="5418"/>
    <lineage>
        <taxon>Eukaryota</taxon>
        <taxon>Fungi</taxon>
        <taxon>Dikarya</taxon>
        <taxon>Basidiomycota</taxon>
        <taxon>Agaricomycotina</taxon>
        <taxon>Tremellomycetes</taxon>
        <taxon>Tremellales</taxon>
        <taxon>Rhynchogastremaceae</taxon>
        <taxon>Papiliotrema</taxon>
    </lineage>
</organism>
<feature type="transmembrane region" description="Helical" evidence="4">
    <location>
        <begin position="281"/>
        <end position="298"/>
    </location>
</feature>
<dbReference type="InterPro" id="IPR036259">
    <property type="entry name" value="MFS_trans_sf"/>
</dbReference>
<feature type="region of interest" description="Disordered" evidence="3">
    <location>
        <begin position="1"/>
        <end position="25"/>
    </location>
</feature>